<dbReference type="GO" id="GO:0000976">
    <property type="term" value="F:transcription cis-regulatory region binding"/>
    <property type="evidence" value="ECO:0007669"/>
    <property type="project" value="TreeGrafter"/>
</dbReference>
<protein>
    <submittedName>
        <fullName evidence="5">Ankyrin repeat domain-containing protein</fullName>
    </submittedName>
</protein>
<dbReference type="SUPFAM" id="SSF48403">
    <property type="entry name" value="Ankyrin repeat"/>
    <property type="match status" value="1"/>
</dbReference>
<feature type="signal peptide" evidence="4">
    <location>
        <begin position="1"/>
        <end position="21"/>
    </location>
</feature>
<dbReference type="InterPro" id="IPR036770">
    <property type="entry name" value="Ankyrin_rpt-contain_sf"/>
</dbReference>
<gene>
    <name evidence="5" type="ORF">L1967_01510</name>
</gene>
<dbReference type="PANTHER" id="PTHR24193">
    <property type="entry name" value="ANKYRIN REPEAT PROTEIN"/>
    <property type="match status" value="1"/>
</dbReference>
<dbReference type="InterPro" id="IPR050663">
    <property type="entry name" value="Ankyrin-SOCS_Box"/>
</dbReference>
<name>A0A9X1ZV64_9FLAO</name>
<proteinExistence type="predicted"/>
<dbReference type="PROSITE" id="PS50088">
    <property type="entry name" value="ANK_REPEAT"/>
    <property type="match status" value="1"/>
</dbReference>
<dbReference type="InterPro" id="IPR002110">
    <property type="entry name" value="Ankyrin_rpt"/>
</dbReference>
<keyword evidence="4" id="KW-0732">Signal</keyword>
<evidence type="ECO:0000313" key="6">
    <source>
        <dbReference type="Proteomes" id="UP001139521"/>
    </source>
</evidence>
<dbReference type="PROSITE" id="PS50297">
    <property type="entry name" value="ANK_REP_REGION"/>
    <property type="match status" value="1"/>
</dbReference>
<dbReference type="RefSeq" id="WP_249599949.1">
    <property type="nucleotide sequence ID" value="NZ_JAKHSK010000002.1"/>
</dbReference>
<organism evidence="5 6">
    <name type="scientific">Zunongwangia pacifica</name>
    <dbReference type="NCBI Taxonomy" id="2911062"/>
    <lineage>
        <taxon>Bacteria</taxon>
        <taxon>Pseudomonadati</taxon>
        <taxon>Bacteroidota</taxon>
        <taxon>Flavobacteriia</taxon>
        <taxon>Flavobacteriales</taxon>
        <taxon>Flavobacteriaceae</taxon>
        <taxon>Zunongwangia</taxon>
    </lineage>
</organism>
<evidence type="ECO:0000313" key="5">
    <source>
        <dbReference type="EMBL" id="MCL6216956.1"/>
    </source>
</evidence>
<dbReference type="AlphaFoldDB" id="A0A9X1ZV64"/>
<dbReference type="EMBL" id="JAKHSK010000002">
    <property type="protein sequence ID" value="MCL6216956.1"/>
    <property type="molecule type" value="Genomic_DNA"/>
</dbReference>
<feature type="repeat" description="ANK" evidence="3">
    <location>
        <begin position="74"/>
        <end position="106"/>
    </location>
</feature>
<dbReference type="Pfam" id="PF12796">
    <property type="entry name" value="Ank_2"/>
    <property type="match status" value="1"/>
</dbReference>
<keyword evidence="6" id="KW-1185">Reference proteome</keyword>
<dbReference type="Proteomes" id="UP001139521">
    <property type="component" value="Unassembled WGS sequence"/>
</dbReference>
<dbReference type="GO" id="GO:0045944">
    <property type="term" value="P:positive regulation of transcription by RNA polymerase II"/>
    <property type="evidence" value="ECO:0007669"/>
    <property type="project" value="TreeGrafter"/>
</dbReference>
<dbReference type="PANTHER" id="PTHR24193:SF121">
    <property type="entry name" value="ADA2A-CONTAINING COMPLEX COMPONENT 3, ISOFORM D"/>
    <property type="match status" value="1"/>
</dbReference>
<evidence type="ECO:0000256" key="3">
    <source>
        <dbReference type="PROSITE-ProRule" id="PRU00023"/>
    </source>
</evidence>
<sequence length="134" mass="14489">MKKSVFTLALAFVLTSGIASASESHSSLSKSTEFPIENLADINLNSFCKAIITGNYDMVAELIEMGEDINKKSLGKTPAMYAARYNKAKILSLLIEKGADLSVKSDQEKQTAEELAVNSNAKEAIEILKKSGKK</sequence>
<evidence type="ECO:0000256" key="1">
    <source>
        <dbReference type="ARBA" id="ARBA00022737"/>
    </source>
</evidence>
<evidence type="ECO:0000256" key="2">
    <source>
        <dbReference type="ARBA" id="ARBA00023043"/>
    </source>
</evidence>
<dbReference type="Gene3D" id="1.25.40.20">
    <property type="entry name" value="Ankyrin repeat-containing domain"/>
    <property type="match status" value="1"/>
</dbReference>
<keyword evidence="1" id="KW-0677">Repeat</keyword>
<feature type="chain" id="PRO_5040901373" evidence="4">
    <location>
        <begin position="22"/>
        <end position="134"/>
    </location>
</feature>
<keyword evidence="2 3" id="KW-0040">ANK repeat</keyword>
<accession>A0A9X1ZV64</accession>
<reference evidence="5" key="1">
    <citation type="submission" date="2022-01" db="EMBL/GenBank/DDBJ databases">
        <title>Genome sequencing of Zunongwangia sp. M21534 genome.</title>
        <authorList>
            <person name="Chen Y."/>
            <person name="Dong C."/>
            <person name="Shao Z."/>
        </authorList>
    </citation>
    <scope>NUCLEOTIDE SEQUENCE</scope>
    <source>
        <strain evidence="5">MCCC M21534</strain>
    </source>
</reference>
<evidence type="ECO:0000256" key="4">
    <source>
        <dbReference type="SAM" id="SignalP"/>
    </source>
</evidence>
<dbReference type="SMART" id="SM00248">
    <property type="entry name" value="ANK"/>
    <property type="match status" value="2"/>
</dbReference>
<comment type="caution">
    <text evidence="5">The sequence shown here is derived from an EMBL/GenBank/DDBJ whole genome shotgun (WGS) entry which is preliminary data.</text>
</comment>